<dbReference type="EMBL" id="NBCO01000029">
    <property type="protein sequence ID" value="ORC86271.1"/>
    <property type="molecule type" value="Genomic_DNA"/>
</dbReference>
<evidence type="ECO:0000313" key="4">
    <source>
        <dbReference type="Proteomes" id="UP000192257"/>
    </source>
</evidence>
<protein>
    <recommendedName>
        <fullName evidence="5">Thioredoxin domain-containing protein</fullName>
    </recommendedName>
</protein>
<evidence type="ECO:0008006" key="5">
    <source>
        <dbReference type="Google" id="ProtNLM"/>
    </source>
</evidence>
<evidence type="ECO:0000313" key="3">
    <source>
        <dbReference type="EMBL" id="ORC86271.1"/>
    </source>
</evidence>
<keyword evidence="4" id="KW-1185">Reference proteome</keyword>
<accession>A0A1X0NNU3</accession>
<feature type="signal peptide" evidence="2">
    <location>
        <begin position="1"/>
        <end position="19"/>
    </location>
</feature>
<dbReference type="InterPro" id="IPR051099">
    <property type="entry name" value="AGR/TXD"/>
</dbReference>
<dbReference type="Proteomes" id="UP000192257">
    <property type="component" value="Unassembled WGS sequence"/>
</dbReference>
<dbReference type="GeneID" id="39988090"/>
<name>A0A1X0NNU3_9TRYP</name>
<proteinExistence type="predicted"/>
<dbReference type="Gene3D" id="3.40.30.10">
    <property type="entry name" value="Glutaredoxin"/>
    <property type="match status" value="1"/>
</dbReference>
<evidence type="ECO:0000256" key="1">
    <source>
        <dbReference type="ARBA" id="ARBA00022729"/>
    </source>
</evidence>
<comment type="caution">
    <text evidence="3">The sequence shown here is derived from an EMBL/GenBank/DDBJ whole genome shotgun (WGS) entry which is preliminary data.</text>
</comment>
<keyword evidence="1 2" id="KW-0732">Signal</keyword>
<dbReference type="VEuPathDB" id="TriTrypDB:TM35_000291530"/>
<organism evidence="3 4">
    <name type="scientific">Trypanosoma theileri</name>
    <dbReference type="NCBI Taxonomy" id="67003"/>
    <lineage>
        <taxon>Eukaryota</taxon>
        <taxon>Discoba</taxon>
        <taxon>Euglenozoa</taxon>
        <taxon>Kinetoplastea</taxon>
        <taxon>Metakinetoplastina</taxon>
        <taxon>Trypanosomatida</taxon>
        <taxon>Trypanosomatidae</taxon>
        <taxon>Trypanosoma</taxon>
    </lineage>
</organism>
<feature type="chain" id="PRO_5010874485" description="Thioredoxin domain-containing protein" evidence="2">
    <location>
        <begin position="20"/>
        <end position="262"/>
    </location>
</feature>
<dbReference type="RefSeq" id="XP_028880337.1">
    <property type="nucleotide sequence ID" value="XM_029028310.1"/>
</dbReference>
<dbReference type="OrthoDB" id="262308at2759"/>
<dbReference type="PANTHER" id="PTHR15337">
    <property type="entry name" value="ANTERIOR GRADIENT PROTEIN-RELATED"/>
    <property type="match status" value="1"/>
</dbReference>
<gene>
    <name evidence="3" type="ORF">TM35_000291530</name>
</gene>
<sequence length="262" mass="30174">MRRLFILFVLLLCAHVVDSVKNGFVDDSPRKHYYRHKGTEESRESILKKYTGHIAWMNWRQLVRTVTVAQCTLLEHDASSILPRDNSNEMKKKSQGIKFLTTARSASPSPICHLPIFLFFHRNDCPACKSLVQELGKSAEFELLSEYMTMVATETMEDMTEYYPYPKPHVYRDVGRTHGMRKKTRMRKEESDAIKQAFAGQGEYFPRIYFLFPQNGTLMPIVNSAMDADPGHLNFYHEPSSLIESMMLALQMMNGAVSFADL</sequence>
<evidence type="ECO:0000256" key="2">
    <source>
        <dbReference type="SAM" id="SignalP"/>
    </source>
</evidence>
<reference evidence="3 4" key="1">
    <citation type="submission" date="2017-03" db="EMBL/GenBank/DDBJ databases">
        <title>An alternative strategy for trypanosome survival in the mammalian bloodstream revealed through genome and transcriptome analysis of the ubiquitous bovine parasite Trypanosoma (Megatrypanum) theileri.</title>
        <authorList>
            <person name="Kelly S."/>
            <person name="Ivens A."/>
            <person name="Mott A."/>
            <person name="O'Neill E."/>
            <person name="Emms D."/>
            <person name="Macleod O."/>
            <person name="Voorheis P."/>
            <person name="Matthews J."/>
            <person name="Matthews K."/>
            <person name="Carrington M."/>
        </authorList>
    </citation>
    <scope>NUCLEOTIDE SEQUENCE [LARGE SCALE GENOMIC DNA]</scope>
    <source>
        <strain evidence="3">Edinburgh</strain>
    </source>
</reference>
<dbReference type="PANTHER" id="PTHR15337:SF11">
    <property type="entry name" value="THIOREDOXIN DOMAIN-CONTAINING PROTEIN"/>
    <property type="match status" value="1"/>
</dbReference>
<dbReference type="AlphaFoldDB" id="A0A1X0NNU3"/>